<evidence type="ECO:0000313" key="6">
    <source>
        <dbReference type="Proteomes" id="UP001239397"/>
    </source>
</evidence>
<dbReference type="PANTHER" id="PTHR43201">
    <property type="entry name" value="ACYL-COA SYNTHETASE"/>
    <property type="match status" value="1"/>
</dbReference>
<dbReference type="InterPro" id="IPR042099">
    <property type="entry name" value="ANL_N_sf"/>
</dbReference>
<dbReference type="Gene3D" id="3.30.300.30">
    <property type="match status" value="1"/>
</dbReference>
<keyword evidence="2 5" id="KW-0436">Ligase</keyword>
<dbReference type="RefSeq" id="WP_285994782.1">
    <property type="nucleotide sequence ID" value="NZ_CP127295.1"/>
</dbReference>
<evidence type="ECO:0000259" key="3">
    <source>
        <dbReference type="Pfam" id="PF00501"/>
    </source>
</evidence>
<dbReference type="PANTHER" id="PTHR43201:SF5">
    <property type="entry name" value="MEDIUM-CHAIN ACYL-COA LIGASE ACSF2, MITOCHONDRIAL"/>
    <property type="match status" value="1"/>
</dbReference>
<dbReference type="Gene3D" id="3.40.50.12780">
    <property type="entry name" value="N-terminal domain of ligase-like"/>
    <property type="match status" value="1"/>
</dbReference>
<dbReference type="Proteomes" id="UP001239397">
    <property type="component" value="Chromosome"/>
</dbReference>
<feature type="domain" description="AMP-dependent synthetase/ligase" evidence="3">
    <location>
        <begin position="7"/>
        <end position="363"/>
    </location>
</feature>
<reference evidence="5 6" key="1">
    <citation type="submission" date="2023-06" db="EMBL/GenBank/DDBJ databases">
        <authorList>
            <person name="Oyuntsetseg B."/>
            <person name="Kim S.B."/>
        </authorList>
    </citation>
    <scope>NUCLEOTIDE SEQUENCE [LARGE SCALE GENOMIC DNA]</scope>
    <source>
        <strain evidence="5 6">4-36</strain>
    </source>
</reference>
<dbReference type="KEGG" id="amog:QRX60_30035"/>
<dbReference type="EMBL" id="CP127295">
    <property type="protein sequence ID" value="WIX98297.1"/>
    <property type="molecule type" value="Genomic_DNA"/>
</dbReference>
<gene>
    <name evidence="5" type="ORF">QRX60_30035</name>
</gene>
<dbReference type="AlphaFoldDB" id="A0A9Y2JHR0"/>
<dbReference type="Pfam" id="PF13193">
    <property type="entry name" value="AMP-binding_C"/>
    <property type="match status" value="1"/>
</dbReference>
<evidence type="ECO:0000256" key="2">
    <source>
        <dbReference type="ARBA" id="ARBA00022598"/>
    </source>
</evidence>
<sequence>MNIGTFLERGAKRNSGAPAIVFGDRVLGYPSLIDRVGRLAAGLRELGLARGDRVLLLMPNCPELVECLWACFRGGFVAVPVNWHLHPDEVGYIVDDSVASAVVLSEATAHVAGTLGGGVRVIQVGAVGATAKVCEYESVFADHPAPVADTQADDAAWLFYTSGTTGKPKGAVLTHRNLTAMSRAYQHDLDAVPDGSVHLHAAPLTHGSGLYLVPTTDRGATHVIAPGTSFSPSGYLDLIERHHVTHATFLAPTMLNRLVAQAAARDLTSLRSIVVGGAPLYQEDLHRATAAFGPIITQMYGQGEAPMTITVMPADEALSRPGSCGRPFSTVDVRIRDVDGRPVAPGADGEVQVKGDVVMREYWHNPDATRRTLEDGWLRTGDIGHFEDGYLYLTDRAKDVIITGGSNVYPREVEEVLLRHPAVREAAVIGVPDPDWGESVRAFVVASGVTASELIEYCATRIASFKKPRSVYFVDELPKNATGKILKRELRHTSTR</sequence>
<accession>A0A9Y2JHR0</accession>
<comment type="similarity">
    <text evidence="1">Belongs to the ATP-dependent AMP-binding enzyme family.</text>
</comment>
<evidence type="ECO:0000259" key="4">
    <source>
        <dbReference type="Pfam" id="PF13193"/>
    </source>
</evidence>
<dbReference type="GO" id="GO:0031956">
    <property type="term" value="F:medium-chain fatty acid-CoA ligase activity"/>
    <property type="evidence" value="ECO:0007669"/>
    <property type="project" value="TreeGrafter"/>
</dbReference>
<dbReference type="Pfam" id="PF00501">
    <property type="entry name" value="AMP-binding"/>
    <property type="match status" value="1"/>
</dbReference>
<dbReference type="InterPro" id="IPR000873">
    <property type="entry name" value="AMP-dep_synth/lig_dom"/>
</dbReference>
<protein>
    <submittedName>
        <fullName evidence="5">Long-chain fatty acid--CoA ligase</fullName>
    </submittedName>
</protein>
<dbReference type="InterPro" id="IPR025110">
    <property type="entry name" value="AMP-bd_C"/>
</dbReference>
<dbReference type="PROSITE" id="PS00455">
    <property type="entry name" value="AMP_BINDING"/>
    <property type="match status" value="1"/>
</dbReference>
<dbReference type="GO" id="GO:0006631">
    <property type="term" value="P:fatty acid metabolic process"/>
    <property type="evidence" value="ECO:0007669"/>
    <property type="project" value="TreeGrafter"/>
</dbReference>
<dbReference type="FunFam" id="3.30.300.30:FF:000008">
    <property type="entry name" value="2,3-dihydroxybenzoate-AMP ligase"/>
    <property type="match status" value="1"/>
</dbReference>
<feature type="domain" description="AMP-binding enzyme C-terminal" evidence="4">
    <location>
        <begin position="412"/>
        <end position="484"/>
    </location>
</feature>
<name>A0A9Y2JHR0_9PSEU</name>
<dbReference type="SUPFAM" id="SSF56801">
    <property type="entry name" value="Acetyl-CoA synthetase-like"/>
    <property type="match status" value="1"/>
</dbReference>
<keyword evidence="6" id="KW-1185">Reference proteome</keyword>
<evidence type="ECO:0000313" key="5">
    <source>
        <dbReference type="EMBL" id="WIX98297.1"/>
    </source>
</evidence>
<dbReference type="CDD" id="cd17631">
    <property type="entry name" value="FACL_FadD13-like"/>
    <property type="match status" value="1"/>
</dbReference>
<dbReference type="InterPro" id="IPR045851">
    <property type="entry name" value="AMP-bd_C_sf"/>
</dbReference>
<organism evidence="5 6">
    <name type="scientific">Amycolatopsis mongoliensis</name>
    <dbReference type="NCBI Taxonomy" id="715475"/>
    <lineage>
        <taxon>Bacteria</taxon>
        <taxon>Bacillati</taxon>
        <taxon>Actinomycetota</taxon>
        <taxon>Actinomycetes</taxon>
        <taxon>Pseudonocardiales</taxon>
        <taxon>Pseudonocardiaceae</taxon>
        <taxon>Amycolatopsis</taxon>
    </lineage>
</organism>
<proteinExistence type="inferred from homology"/>
<dbReference type="InterPro" id="IPR020845">
    <property type="entry name" value="AMP-binding_CS"/>
</dbReference>
<evidence type="ECO:0000256" key="1">
    <source>
        <dbReference type="ARBA" id="ARBA00006432"/>
    </source>
</evidence>